<gene>
    <name evidence="1" type="ORF">NQ176_g1962</name>
</gene>
<organism evidence="1 2">
    <name type="scientific">Zarea fungicola</name>
    <dbReference type="NCBI Taxonomy" id="93591"/>
    <lineage>
        <taxon>Eukaryota</taxon>
        <taxon>Fungi</taxon>
        <taxon>Dikarya</taxon>
        <taxon>Ascomycota</taxon>
        <taxon>Pezizomycotina</taxon>
        <taxon>Sordariomycetes</taxon>
        <taxon>Hypocreomycetidae</taxon>
        <taxon>Hypocreales</taxon>
        <taxon>Cordycipitaceae</taxon>
        <taxon>Zarea</taxon>
    </lineage>
</organism>
<proteinExistence type="predicted"/>
<name>A0ACC1NR38_9HYPO</name>
<keyword evidence="2" id="KW-1185">Reference proteome</keyword>
<dbReference type="EMBL" id="JANJQO010000124">
    <property type="protein sequence ID" value="KAJ2981539.1"/>
    <property type="molecule type" value="Genomic_DNA"/>
</dbReference>
<protein>
    <submittedName>
        <fullName evidence="1">Uncharacterized protein</fullName>
    </submittedName>
</protein>
<comment type="caution">
    <text evidence="1">The sequence shown here is derived from an EMBL/GenBank/DDBJ whole genome shotgun (WGS) entry which is preliminary data.</text>
</comment>
<reference evidence="1" key="1">
    <citation type="submission" date="2022-08" db="EMBL/GenBank/DDBJ databases">
        <title>Genome Sequence of Lecanicillium fungicola.</title>
        <authorList>
            <person name="Buettner E."/>
        </authorList>
    </citation>
    <scope>NUCLEOTIDE SEQUENCE</scope>
    <source>
        <strain evidence="1">Babe33</strain>
    </source>
</reference>
<evidence type="ECO:0000313" key="1">
    <source>
        <dbReference type="EMBL" id="KAJ2981539.1"/>
    </source>
</evidence>
<accession>A0ACC1NR38</accession>
<evidence type="ECO:0000313" key="2">
    <source>
        <dbReference type="Proteomes" id="UP001143910"/>
    </source>
</evidence>
<sequence length="188" mass="21608">MAAPSKKTIIDLNGTWVLNKALSDDEDDVRALQGVSWFKRKAVTLATIELHTKQYRTDDAVEHVDIRETISGGFEGTLVNQTADWTTRSFESTLFGPCNTRCRRCKLDEVDVPWLEEGWLPEIAEQGVLQVVLESDTEKSGTTWRKSSTWGFEDIDGERRFTHHIDFFGPKEEHLQKRIVFDFVEETE</sequence>
<dbReference type="Proteomes" id="UP001143910">
    <property type="component" value="Unassembled WGS sequence"/>
</dbReference>